<reference evidence="2 3" key="1">
    <citation type="journal article" date="2020" name="Microb. Genom.">
        <title>Genetic diversity of clinical and environmental Mucorales isolates obtained from an investigation of mucormycosis cases among solid organ transplant recipients.</title>
        <authorList>
            <person name="Nguyen M.H."/>
            <person name="Kaul D."/>
            <person name="Muto C."/>
            <person name="Cheng S.J."/>
            <person name="Richter R.A."/>
            <person name="Bruno V.M."/>
            <person name="Liu G."/>
            <person name="Beyhan S."/>
            <person name="Sundermann A.J."/>
            <person name="Mounaud S."/>
            <person name="Pasculle A.W."/>
            <person name="Nierman W.C."/>
            <person name="Driscoll E."/>
            <person name="Cumbie R."/>
            <person name="Clancy C.J."/>
            <person name="Dupont C.L."/>
        </authorList>
    </citation>
    <scope>NUCLEOTIDE SEQUENCE [LARGE SCALE GENOMIC DNA]</scope>
    <source>
        <strain evidence="2 3">GL24</strain>
    </source>
</reference>
<proteinExistence type="predicted"/>
<evidence type="ECO:0000256" key="1">
    <source>
        <dbReference type="SAM" id="MobiDB-lite"/>
    </source>
</evidence>
<dbReference type="AlphaFoldDB" id="A0A9P6Y4N7"/>
<feature type="compositionally biased region" description="Basic and acidic residues" evidence="1">
    <location>
        <begin position="126"/>
        <end position="137"/>
    </location>
</feature>
<organism evidence="2 3">
    <name type="scientific">Rhizopus delemar</name>
    <dbReference type="NCBI Taxonomy" id="936053"/>
    <lineage>
        <taxon>Eukaryota</taxon>
        <taxon>Fungi</taxon>
        <taxon>Fungi incertae sedis</taxon>
        <taxon>Mucoromycota</taxon>
        <taxon>Mucoromycotina</taxon>
        <taxon>Mucoromycetes</taxon>
        <taxon>Mucorales</taxon>
        <taxon>Mucorineae</taxon>
        <taxon>Rhizopodaceae</taxon>
        <taxon>Rhizopus</taxon>
    </lineage>
</organism>
<feature type="compositionally biased region" description="Gly residues" evidence="1">
    <location>
        <begin position="94"/>
        <end position="104"/>
    </location>
</feature>
<dbReference type="Proteomes" id="UP000740926">
    <property type="component" value="Unassembled WGS sequence"/>
</dbReference>
<evidence type="ECO:0000313" key="3">
    <source>
        <dbReference type="Proteomes" id="UP000740926"/>
    </source>
</evidence>
<feature type="region of interest" description="Disordered" evidence="1">
    <location>
        <begin position="82"/>
        <end position="155"/>
    </location>
</feature>
<accession>A0A9P6Y4N7</accession>
<dbReference type="EMBL" id="JAANIU010007034">
    <property type="protein sequence ID" value="KAG1539309.1"/>
    <property type="molecule type" value="Genomic_DNA"/>
</dbReference>
<sequence length="155" mass="15997">MVRQLRGAVRIHQTTGQGTRFVLEMPLSLSVVRSLLVEVQGEIYAFPLAYVSPALQQLGLESARQLLRAGEPAPAAEPVCGRAHAGGAAAGPAAGQGAGCNGGRPDGRRHAAADPGCRRHAAVGPEADRRRTPDARGWRRRGCPGAAPQARAGGG</sequence>
<evidence type="ECO:0000313" key="2">
    <source>
        <dbReference type="EMBL" id="KAG1539309.1"/>
    </source>
</evidence>
<protein>
    <submittedName>
        <fullName evidence="2">Uncharacterized protein</fullName>
    </submittedName>
</protein>
<gene>
    <name evidence="2" type="ORF">G6F50_014532</name>
</gene>
<feature type="compositionally biased region" description="Low complexity" evidence="1">
    <location>
        <begin position="143"/>
        <end position="155"/>
    </location>
</feature>
<name>A0A9P6Y4N7_9FUNG</name>
<keyword evidence="3" id="KW-1185">Reference proteome</keyword>
<feature type="compositionally biased region" description="Low complexity" evidence="1">
    <location>
        <begin position="82"/>
        <end position="93"/>
    </location>
</feature>
<comment type="caution">
    <text evidence="2">The sequence shown here is derived from an EMBL/GenBank/DDBJ whole genome shotgun (WGS) entry which is preliminary data.</text>
</comment>